<sequence>MEGDIVLFCKDEIDEEQMTRKLEEMFPTYGHAYNEEGLLDFGGCNECEAPWDGELMACKPNGKIVGYLSETDDKERQVDPVDSLPSDNGEHVLCWR</sequence>
<reference evidence="1" key="1">
    <citation type="submission" date="2021-01" db="EMBL/GenBank/DDBJ databases">
        <title>Adiantum capillus-veneris genome.</title>
        <authorList>
            <person name="Fang Y."/>
            <person name="Liao Q."/>
        </authorList>
    </citation>
    <scope>NUCLEOTIDE SEQUENCE</scope>
    <source>
        <strain evidence="1">H3</strain>
        <tissue evidence="1">Leaf</tissue>
    </source>
</reference>
<gene>
    <name evidence="1" type="ORF">GOP47_0024368</name>
</gene>
<proteinExistence type="predicted"/>
<name>A0A9D4Z2Q3_ADICA</name>
<comment type="caution">
    <text evidence="1">The sequence shown here is derived from an EMBL/GenBank/DDBJ whole genome shotgun (WGS) entry which is preliminary data.</text>
</comment>
<keyword evidence="2" id="KW-1185">Reference proteome</keyword>
<dbReference type="Proteomes" id="UP000886520">
    <property type="component" value="Chromosome 24"/>
</dbReference>
<dbReference type="EMBL" id="JABFUD020000024">
    <property type="protein sequence ID" value="KAI5059948.1"/>
    <property type="molecule type" value="Genomic_DNA"/>
</dbReference>
<protein>
    <submittedName>
        <fullName evidence="1">Uncharacterized protein</fullName>
    </submittedName>
</protein>
<dbReference type="AlphaFoldDB" id="A0A9D4Z2Q3"/>
<evidence type="ECO:0000313" key="2">
    <source>
        <dbReference type="Proteomes" id="UP000886520"/>
    </source>
</evidence>
<evidence type="ECO:0000313" key="1">
    <source>
        <dbReference type="EMBL" id="KAI5059948.1"/>
    </source>
</evidence>
<organism evidence="1 2">
    <name type="scientific">Adiantum capillus-veneris</name>
    <name type="common">Maidenhair fern</name>
    <dbReference type="NCBI Taxonomy" id="13818"/>
    <lineage>
        <taxon>Eukaryota</taxon>
        <taxon>Viridiplantae</taxon>
        <taxon>Streptophyta</taxon>
        <taxon>Embryophyta</taxon>
        <taxon>Tracheophyta</taxon>
        <taxon>Polypodiopsida</taxon>
        <taxon>Polypodiidae</taxon>
        <taxon>Polypodiales</taxon>
        <taxon>Pteridineae</taxon>
        <taxon>Pteridaceae</taxon>
        <taxon>Vittarioideae</taxon>
        <taxon>Adiantum</taxon>
    </lineage>
</organism>
<accession>A0A9D4Z2Q3</accession>